<feature type="domain" description="PUM-HD" evidence="6">
    <location>
        <begin position="246"/>
        <end position="592"/>
    </location>
</feature>
<keyword evidence="3" id="KW-0694">RNA-binding</keyword>
<evidence type="ECO:0000256" key="2">
    <source>
        <dbReference type="ARBA" id="ARBA00022845"/>
    </source>
</evidence>
<dbReference type="Pfam" id="PF00806">
    <property type="entry name" value="PUF"/>
    <property type="match status" value="6"/>
</dbReference>
<evidence type="ECO:0000256" key="1">
    <source>
        <dbReference type="ARBA" id="ARBA00022737"/>
    </source>
</evidence>
<dbReference type="InterPro" id="IPR001313">
    <property type="entry name" value="Pumilio_RNA-bd_rpt"/>
</dbReference>
<dbReference type="GO" id="GO:0003729">
    <property type="term" value="F:mRNA binding"/>
    <property type="evidence" value="ECO:0007669"/>
    <property type="project" value="TreeGrafter"/>
</dbReference>
<dbReference type="InterPro" id="IPR016024">
    <property type="entry name" value="ARM-type_fold"/>
</dbReference>
<dbReference type="SUPFAM" id="SSF48371">
    <property type="entry name" value="ARM repeat"/>
    <property type="match status" value="1"/>
</dbReference>
<evidence type="ECO:0000313" key="8">
    <source>
        <dbReference type="Proteomes" id="UP000594261"/>
    </source>
</evidence>
<dbReference type="InterPro" id="IPR011989">
    <property type="entry name" value="ARM-like"/>
</dbReference>
<dbReference type="Proteomes" id="UP000594261">
    <property type="component" value="Chromosome 5"/>
</dbReference>
<dbReference type="RefSeq" id="XP_030970623.1">
    <property type="nucleotide sequence ID" value="XM_031114763.1"/>
</dbReference>
<proteinExistence type="predicted"/>
<evidence type="ECO:0000256" key="5">
    <source>
        <dbReference type="SAM" id="MobiDB-lite"/>
    </source>
</evidence>
<organism evidence="7 8">
    <name type="scientific">Quercus lobata</name>
    <name type="common">Valley oak</name>
    <dbReference type="NCBI Taxonomy" id="97700"/>
    <lineage>
        <taxon>Eukaryota</taxon>
        <taxon>Viridiplantae</taxon>
        <taxon>Streptophyta</taxon>
        <taxon>Embryophyta</taxon>
        <taxon>Tracheophyta</taxon>
        <taxon>Spermatophyta</taxon>
        <taxon>Magnoliopsida</taxon>
        <taxon>eudicotyledons</taxon>
        <taxon>Gunneridae</taxon>
        <taxon>Pentapetalae</taxon>
        <taxon>rosids</taxon>
        <taxon>fabids</taxon>
        <taxon>Fagales</taxon>
        <taxon>Fagaceae</taxon>
        <taxon>Quercus</taxon>
    </lineage>
</organism>
<evidence type="ECO:0000256" key="3">
    <source>
        <dbReference type="ARBA" id="ARBA00022884"/>
    </source>
</evidence>
<dbReference type="GeneID" id="115991005"/>
<dbReference type="GO" id="GO:0005737">
    <property type="term" value="C:cytoplasm"/>
    <property type="evidence" value="ECO:0007669"/>
    <property type="project" value="TreeGrafter"/>
</dbReference>
<dbReference type="InterPro" id="IPR033133">
    <property type="entry name" value="PUM-HD"/>
</dbReference>
<dbReference type="PROSITE" id="PS50302">
    <property type="entry name" value="PUM"/>
    <property type="match status" value="1"/>
</dbReference>
<dbReference type="AlphaFoldDB" id="A0A7N2LRC0"/>
<accession>A0A7N2LRC0</accession>
<dbReference type="PANTHER" id="PTHR12537:SF137">
    <property type="entry name" value="PUMILIO HOMOLOG 16-RELATED"/>
    <property type="match status" value="1"/>
</dbReference>
<dbReference type="EnsemblPlants" id="QL05p068663:mrna">
    <property type="protein sequence ID" value="QL05p068663:mrna"/>
    <property type="gene ID" value="QL05p068663"/>
</dbReference>
<sequence>MESRINFNETPAPAPAPTPNTTTNSGDSVTSNVESFAFNFANLQIATSSSSSPALNQTQQIHHTNGTAPPTLNTNSGDSVSSKVRSLPFNYANLRIATSSSSTSSPALNQTQQIHHTNANYETGLQHIPLSPFALYPQRQSIWSSPDNYLGGNYLCNGYYPNHQENSLSSANPGFEGASTSNWANQNDLGRYHAASVLQGRGDSVMNANLNLLGGGRSQNSSFDYPREVIESNRTNADCGYCQNFGAPGCLRNQQSFGGVGYQGGGMLHSLQGNDIVTWANIQEGSQFLQEILVSSNQEIINNLFDGVIDSLSKLMISKHGYYFFGKLVESVNDHQLQQIVVNIITLQPPGESLTRLSSNLHGSKSLQKLIKVLVEKPLLISEVISALSGEFLKLMKYRTGSLVIIKCLEVANAQSELLYDAAINNLCELAKDEEGCISLNKFITSSRGSGREQLLNAIAESSLYLSQDPSGNYVLQHVLGLDDPQVTNKICLRLKGHFAHLSSQKGGSYVVEKCLNSVGMNYVIEDFLSYNRLCQLARDQYGNYVIQAALKATKRVNSLYHERLLMILQGNMATLQSGYGRNVYSLIVKGVPFD</sequence>
<evidence type="ECO:0000256" key="4">
    <source>
        <dbReference type="PROSITE-ProRule" id="PRU00317"/>
    </source>
</evidence>
<reference evidence="7" key="2">
    <citation type="submission" date="2021-01" db="UniProtKB">
        <authorList>
            <consortium name="EnsemblPlants"/>
        </authorList>
    </citation>
    <scope>IDENTIFICATION</scope>
</reference>
<dbReference type="Gene3D" id="1.25.10.10">
    <property type="entry name" value="Leucine-rich Repeat Variant"/>
    <property type="match status" value="1"/>
</dbReference>
<dbReference type="InParanoid" id="A0A7N2LRC0"/>
<feature type="region of interest" description="Disordered" evidence="5">
    <location>
        <begin position="51"/>
        <end position="83"/>
    </location>
</feature>
<name>A0A7N2LRC0_QUELO</name>
<dbReference type="PANTHER" id="PTHR12537">
    <property type="entry name" value="RNA BINDING PROTEIN PUMILIO-RELATED"/>
    <property type="match status" value="1"/>
</dbReference>
<dbReference type="OMA" id="KICFELR"/>
<dbReference type="GO" id="GO:0006417">
    <property type="term" value="P:regulation of translation"/>
    <property type="evidence" value="ECO:0007669"/>
    <property type="project" value="UniProtKB-KW"/>
</dbReference>
<evidence type="ECO:0000259" key="6">
    <source>
        <dbReference type="PROSITE" id="PS50303"/>
    </source>
</evidence>
<keyword evidence="2" id="KW-0810">Translation regulation</keyword>
<dbReference type="PROSITE" id="PS50303">
    <property type="entry name" value="PUM_HD"/>
    <property type="match status" value="1"/>
</dbReference>
<feature type="region of interest" description="Disordered" evidence="5">
    <location>
        <begin position="1"/>
        <end position="29"/>
    </location>
</feature>
<keyword evidence="1" id="KW-0677">Repeat</keyword>
<protein>
    <recommendedName>
        <fullName evidence="6">PUM-HD domain-containing protein</fullName>
    </recommendedName>
</protein>
<dbReference type="OrthoDB" id="668540at2759"/>
<feature type="repeat" description="Pumilio" evidence="4">
    <location>
        <begin position="527"/>
        <end position="567"/>
    </location>
</feature>
<dbReference type="SMART" id="SM00025">
    <property type="entry name" value="Pumilio"/>
    <property type="match status" value="8"/>
</dbReference>
<keyword evidence="8" id="KW-1185">Reference proteome</keyword>
<dbReference type="EMBL" id="LRBV02000005">
    <property type="status" value="NOT_ANNOTATED_CDS"/>
    <property type="molecule type" value="Genomic_DNA"/>
</dbReference>
<evidence type="ECO:0000313" key="7">
    <source>
        <dbReference type="EnsemblPlants" id="QL05p068663:mrna"/>
    </source>
</evidence>
<dbReference type="Gramene" id="QL05p068663:mrna">
    <property type="protein sequence ID" value="QL05p068663:mrna"/>
    <property type="gene ID" value="QL05p068663"/>
</dbReference>
<gene>
    <name evidence="7" type="primary">LOC115991005</name>
</gene>
<reference evidence="7 8" key="1">
    <citation type="journal article" date="2016" name="G3 (Bethesda)">
        <title>First Draft Assembly and Annotation of the Genome of a California Endemic Oak Quercus lobata Nee (Fagaceae).</title>
        <authorList>
            <person name="Sork V.L."/>
            <person name="Fitz-Gibbon S.T."/>
            <person name="Puiu D."/>
            <person name="Crepeau M."/>
            <person name="Gugger P.F."/>
            <person name="Sherman R."/>
            <person name="Stevens K."/>
            <person name="Langley C.H."/>
            <person name="Pellegrini M."/>
            <person name="Salzberg S.L."/>
        </authorList>
    </citation>
    <scope>NUCLEOTIDE SEQUENCE [LARGE SCALE GENOMIC DNA]</scope>
    <source>
        <strain evidence="7 8">cv. SW786</strain>
    </source>
</reference>
<dbReference type="KEGG" id="qlo:115991005"/>